<keyword evidence="3" id="KW-1185">Reference proteome</keyword>
<dbReference type="AlphaFoldDB" id="A0A517NPM8"/>
<feature type="compositionally biased region" description="Basic and acidic residues" evidence="1">
    <location>
        <begin position="63"/>
        <end position="74"/>
    </location>
</feature>
<dbReference type="Proteomes" id="UP000319817">
    <property type="component" value="Chromosome"/>
</dbReference>
<proteinExistence type="predicted"/>
<feature type="region of interest" description="Disordered" evidence="1">
    <location>
        <begin position="43"/>
        <end position="74"/>
    </location>
</feature>
<accession>A0A517NPM8</accession>
<evidence type="ECO:0000313" key="3">
    <source>
        <dbReference type="Proteomes" id="UP000319817"/>
    </source>
</evidence>
<name>A0A517NPM8_9BACT</name>
<sequence>MPLPSAWPNVSQAGTLIYWDESFDSTTKDSRIRPDRLAAIRPKPLPLHKLGDSGENVLPPGRRLVENRPDEHPI</sequence>
<evidence type="ECO:0000256" key="1">
    <source>
        <dbReference type="SAM" id="MobiDB-lite"/>
    </source>
</evidence>
<dbReference type="RefSeq" id="WP_145416520.1">
    <property type="nucleotide sequence ID" value="NZ_CP036526.1"/>
</dbReference>
<gene>
    <name evidence="2" type="ORF">K239x_10120</name>
</gene>
<organism evidence="2 3">
    <name type="scientific">Stieleria marina</name>
    <dbReference type="NCBI Taxonomy" id="1930275"/>
    <lineage>
        <taxon>Bacteria</taxon>
        <taxon>Pseudomonadati</taxon>
        <taxon>Planctomycetota</taxon>
        <taxon>Planctomycetia</taxon>
        <taxon>Pirellulales</taxon>
        <taxon>Pirellulaceae</taxon>
        <taxon>Stieleria</taxon>
    </lineage>
</organism>
<protein>
    <submittedName>
        <fullName evidence="2">Uncharacterized protein</fullName>
    </submittedName>
</protein>
<dbReference type="EMBL" id="CP036526">
    <property type="protein sequence ID" value="QDT09069.1"/>
    <property type="molecule type" value="Genomic_DNA"/>
</dbReference>
<reference evidence="2 3" key="1">
    <citation type="submission" date="2019-02" db="EMBL/GenBank/DDBJ databases">
        <title>Deep-cultivation of Planctomycetes and their phenomic and genomic characterization uncovers novel biology.</title>
        <authorList>
            <person name="Wiegand S."/>
            <person name="Jogler M."/>
            <person name="Boedeker C."/>
            <person name="Pinto D."/>
            <person name="Vollmers J."/>
            <person name="Rivas-Marin E."/>
            <person name="Kohn T."/>
            <person name="Peeters S.H."/>
            <person name="Heuer A."/>
            <person name="Rast P."/>
            <person name="Oberbeckmann S."/>
            <person name="Bunk B."/>
            <person name="Jeske O."/>
            <person name="Meyerdierks A."/>
            <person name="Storesund J.E."/>
            <person name="Kallscheuer N."/>
            <person name="Luecker S."/>
            <person name="Lage O.M."/>
            <person name="Pohl T."/>
            <person name="Merkel B.J."/>
            <person name="Hornburger P."/>
            <person name="Mueller R.-W."/>
            <person name="Bruemmer F."/>
            <person name="Labrenz M."/>
            <person name="Spormann A.M."/>
            <person name="Op den Camp H."/>
            <person name="Overmann J."/>
            <person name="Amann R."/>
            <person name="Jetten M.S.M."/>
            <person name="Mascher T."/>
            <person name="Medema M.H."/>
            <person name="Devos D.P."/>
            <person name="Kaster A.-K."/>
            <person name="Ovreas L."/>
            <person name="Rohde M."/>
            <person name="Galperin M.Y."/>
            <person name="Jogler C."/>
        </authorList>
    </citation>
    <scope>NUCLEOTIDE SEQUENCE [LARGE SCALE GENOMIC DNA]</scope>
    <source>
        <strain evidence="2 3">K23_9</strain>
    </source>
</reference>
<evidence type="ECO:0000313" key="2">
    <source>
        <dbReference type="EMBL" id="QDT09069.1"/>
    </source>
</evidence>